<feature type="region of interest" description="Disordered" evidence="1">
    <location>
        <begin position="52"/>
        <end position="90"/>
    </location>
</feature>
<accession>A0A0D2A122</accession>
<evidence type="ECO:0000256" key="1">
    <source>
        <dbReference type="SAM" id="MobiDB-lite"/>
    </source>
</evidence>
<dbReference type="VEuPathDB" id="FungiDB:PV08_02961"/>
<feature type="region of interest" description="Disordered" evidence="1">
    <location>
        <begin position="180"/>
        <end position="237"/>
    </location>
</feature>
<keyword evidence="3" id="KW-1185">Reference proteome</keyword>
<proteinExistence type="predicted"/>
<feature type="compositionally biased region" description="Polar residues" evidence="1">
    <location>
        <begin position="63"/>
        <end position="79"/>
    </location>
</feature>
<name>A0A0D2A122_9EURO</name>
<organism evidence="2 3">
    <name type="scientific">Exophiala spinifera</name>
    <dbReference type="NCBI Taxonomy" id="91928"/>
    <lineage>
        <taxon>Eukaryota</taxon>
        <taxon>Fungi</taxon>
        <taxon>Dikarya</taxon>
        <taxon>Ascomycota</taxon>
        <taxon>Pezizomycotina</taxon>
        <taxon>Eurotiomycetes</taxon>
        <taxon>Chaetothyriomycetidae</taxon>
        <taxon>Chaetothyriales</taxon>
        <taxon>Herpotrichiellaceae</taxon>
        <taxon>Exophiala</taxon>
    </lineage>
</organism>
<evidence type="ECO:0000313" key="3">
    <source>
        <dbReference type="Proteomes" id="UP000053328"/>
    </source>
</evidence>
<sequence>MCWAKKEEYFCPRCRSVVSRETRDDICTPDATCDKRNRQPLEVLSKRIPAENPCRSCEDGENPSPSRMASTHQGNTNRHVSPHGMPSSRAQTINPDYLAPPRDYHCNPSATVAAAAAAAAADYSRRNAGGSGGWGGGSGRAPASSRHFFADQVIERAMSRSISSNAATSHLLPTIIKRAPSSSVSRRTATGAGGGGQLELFDPRNQGYHGSSSARADTTSTHRPFDGSNDHWVPVNESRRGGTVVPVQYECRRDGTVLPSTSYSGNIHFGSSLGLPRIQIDIQIG</sequence>
<reference evidence="2 3" key="1">
    <citation type="submission" date="2015-01" db="EMBL/GenBank/DDBJ databases">
        <title>The Genome Sequence of Exophiala spinifera CBS89968.</title>
        <authorList>
            <consortium name="The Broad Institute Genomics Platform"/>
            <person name="Cuomo C."/>
            <person name="de Hoog S."/>
            <person name="Gorbushina A."/>
            <person name="Stielow B."/>
            <person name="Teixiera M."/>
            <person name="Abouelleil A."/>
            <person name="Chapman S.B."/>
            <person name="Priest M."/>
            <person name="Young S.K."/>
            <person name="Wortman J."/>
            <person name="Nusbaum C."/>
            <person name="Birren B."/>
        </authorList>
    </citation>
    <scope>NUCLEOTIDE SEQUENCE [LARGE SCALE GENOMIC DNA]</scope>
    <source>
        <strain evidence="2 3">CBS 89968</strain>
    </source>
</reference>
<dbReference type="EMBL" id="KN847493">
    <property type="protein sequence ID" value="KIW18672.1"/>
    <property type="molecule type" value="Genomic_DNA"/>
</dbReference>
<dbReference type="HOGENOM" id="CLU_976703_0_0_1"/>
<feature type="compositionally biased region" description="Polar residues" evidence="1">
    <location>
        <begin position="208"/>
        <end position="222"/>
    </location>
</feature>
<dbReference type="RefSeq" id="XP_016238888.1">
    <property type="nucleotide sequence ID" value="XM_016377318.1"/>
</dbReference>
<evidence type="ECO:0000313" key="2">
    <source>
        <dbReference type="EMBL" id="KIW18672.1"/>
    </source>
</evidence>
<protein>
    <submittedName>
        <fullName evidence="2">Uncharacterized protein</fullName>
    </submittedName>
</protein>
<dbReference type="AlphaFoldDB" id="A0A0D2A122"/>
<dbReference type="Proteomes" id="UP000053328">
    <property type="component" value="Unassembled WGS sequence"/>
</dbReference>
<gene>
    <name evidence="2" type="ORF">PV08_02961</name>
</gene>
<dbReference type="GeneID" id="27330044"/>